<gene>
    <name evidence="1" type="ORF">AWW66_19545</name>
</gene>
<organism evidence="1 2">
    <name type="scientific">Micromonospora rosaria</name>
    <dbReference type="NCBI Taxonomy" id="47874"/>
    <lineage>
        <taxon>Bacteria</taxon>
        <taxon>Bacillati</taxon>
        <taxon>Actinomycetota</taxon>
        <taxon>Actinomycetes</taxon>
        <taxon>Micromonosporales</taxon>
        <taxon>Micromonosporaceae</taxon>
        <taxon>Micromonospora</taxon>
    </lineage>
</organism>
<accession>A0A136PPC2</accession>
<evidence type="ECO:0000313" key="2">
    <source>
        <dbReference type="Proteomes" id="UP000070620"/>
    </source>
</evidence>
<name>A0A136PPC2_9ACTN</name>
<proteinExistence type="predicted"/>
<keyword evidence="2" id="KW-1185">Reference proteome</keyword>
<dbReference type="AlphaFoldDB" id="A0A136PPC2"/>
<dbReference type="Proteomes" id="UP000070620">
    <property type="component" value="Unassembled WGS sequence"/>
</dbReference>
<sequence>MGVDREPLTFDYENLHVRVDRGVFELFTLDGSPAEHTFRVPLRWLGVSLHYKKPDKPGTLSFGIVRDPRSALYNTDRLAFRYSTSPGCRVPPGDEALFRAYLTEVARLAGRPVA</sequence>
<evidence type="ECO:0008006" key="3">
    <source>
        <dbReference type="Google" id="ProtNLM"/>
    </source>
</evidence>
<dbReference type="RefSeq" id="WP_067368414.1">
    <property type="nucleotide sequence ID" value="NZ_JBIUBN010000034.1"/>
</dbReference>
<protein>
    <recommendedName>
        <fullName evidence="3">DUF4429 domain-containing protein</fullName>
    </recommendedName>
</protein>
<comment type="caution">
    <text evidence="1">The sequence shown here is derived from an EMBL/GenBank/DDBJ whole genome shotgun (WGS) entry which is preliminary data.</text>
</comment>
<dbReference type="EMBL" id="LRQV01000076">
    <property type="protein sequence ID" value="KXK60315.1"/>
    <property type="molecule type" value="Genomic_DNA"/>
</dbReference>
<evidence type="ECO:0000313" key="1">
    <source>
        <dbReference type="EMBL" id="KXK60315.1"/>
    </source>
</evidence>
<reference evidence="1 2" key="1">
    <citation type="submission" date="2016-01" db="EMBL/GenBank/DDBJ databases">
        <title>Whole genome sequence and analysis of Micromonospora rosaria DSM 803, which can produce antibacterial substance rosamicin.</title>
        <authorList>
            <person name="Yang H."/>
            <person name="He X."/>
            <person name="Zhu D."/>
        </authorList>
    </citation>
    <scope>NUCLEOTIDE SEQUENCE [LARGE SCALE GENOMIC DNA]</scope>
    <source>
        <strain evidence="1 2">DSM 803</strain>
    </source>
</reference>
<dbReference type="OrthoDB" id="4220205at2"/>